<dbReference type="PROSITE" id="PS51501">
    <property type="entry name" value="ZF_DNL"/>
    <property type="match status" value="1"/>
</dbReference>
<keyword evidence="12" id="KW-0479">Metal-binding</keyword>
<evidence type="ECO:0000256" key="8">
    <source>
        <dbReference type="ARBA" id="ARBA00023274"/>
    </source>
</evidence>
<comment type="similarity">
    <text evidence="2">Belongs to the snRNP Sm proteins family.</text>
</comment>
<dbReference type="PANTHER" id="PTHR13829:SF2">
    <property type="entry name" value="U6 SNRNA-ASSOCIATED SM-LIKE PROTEIN LSM2"/>
    <property type="match status" value="1"/>
</dbReference>
<dbReference type="Pfam" id="PF01423">
    <property type="entry name" value="LSM"/>
    <property type="match status" value="1"/>
</dbReference>
<dbReference type="InterPro" id="IPR016654">
    <property type="entry name" value="U6_snRNA_Lsm2"/>
</dbReference>
<keyword evidence="12" id="KW-0863">Zinc-finger</keyword>
<evidence type="ECO:0000256" key="2">
    <source>
        <dbReference type="ARBA" id="ARBA00006850"/>
    </source>
</evidence>
<evidence type="ECO:0000259" key="13">
    <source>
        <dbReference type="PROSITE" id="PS51501"/>
    </source>
</evidence>
<dbReference type="Gene3D" id="2.30.30.100">
    <property type="match status" value="1"/>
</dbReference>
<evidence type="ECO:0000256" key="6">
    <source>
        <dbReference type="ARBA" id="ARBA00023187"/>
    </source>
</evidence>
<comment type="caution">
    <text evidence="15">The sequence shown here is derived from an EMBL/GenBank/DDBJ whole genome shotgun (WGS) entry which is preliminary data.</text>
</comment>
<organism evidence="15 16">
    <name type="scientific">Trichinella pseudospiralis</name>
    <name type="common">Parasitic roundworm</name>
    <dbReference type="NCBI Taxonomy" id="6337"/>
    <lineage>
        <taxon>Eukaryota</taxon>
        <taxon>Metazoa</taxon>
        <taxon>Ecdysozoa</taxon>
        <taxon>Nematoda</taxon>
        <taxon>Enoplea</taxon>
        <taxon>Dorylaimia</taxon>
        <taxon>Trichinellida</taxon>
        <taxon>Trichinellidae</taxon>
        <taxon>Trichinella</taxon>
    </lineage>
</organism>
<protein>
    <recommendedName>
        <fullName evidence="9">U6 snRNA-associated Sm-like protein LSm2</fullName>
    </recommendedName>
    <alternativeName>
        <fullName evidence="10">Protein G7b</fullName>
    </alternativeName>
    <alternativeName>
        <fullName evidence="11">snRNP core Sm-like protein Sm-x5</fullName>
    </alternativeName>
</protein>
<evidence type="ECO:0000256" key="5">
    <source>
        <dbReference type="ARBA" id="ARBA00022884"/>
    </source>
</evidence>
<evidence type="ECO:0000256" key="9">
    <source>
        <dbReference type="ARBA" id="ARBA00067755"/>
    </source>
</evidence>
<dbReference type="SUPFAM" id="SSF50182">
    <property type="entry name" value="Sm-like ribonucleoproteins"/>
    <property type="match status" value="1"/>
</dbReference>
<dbReference type="GO" id="GO:0000398">
    <property type="term" value="P:mRNA splicing, via spliceosome"/>
    <property type="evidence" value="ECO:0007669"/>
    <property type="project" value="TreeGrafter"/>
</dbReference>
<keyword evidence="12" id="KW-0862">Zinc</keyword>
<evidence type="ECO:0000256" key="1">
    <source>
        <dbReference type="ARBA" id="ARBA00004123"/>
    </source>
</evidence>
<dbReference type="InterPro" id="IPR001163">
    <property type="entry name" value="Sm_dom_euk/arc"/>
</dbReference>
<keyword evidence="3" id="KW-0507">mRNA processing</keyword>
<dbReference type="CDD" id="cd01725">
    <property type="entry name" value="LSm2"/>
    <property type="match status" value="1"/>
</dbReference>
<dbReference type="GO" id="GO:0003723">
    <property type="term" value="F:RNA binding"/>
    <property type="evidence" value="ECO:0007669"/>
    <property type="project" value="UniProtKB-KW"/>
</dbReference>
<evidence type="ECO:0000259" key="14">
    <source>
        <dbReference type="PROSITE" id="PS52002"/>
    </source>
</evidence>
<evidence type="ECO:0000256" key="10">
    <source>
        <dbReference type="ARBA" id="ARBA00083055"/>
    </source>
</evidence>
<name>A0A0V1IGM6_TRIPS</name>
<keyword evidence="8" id="KW-0687">Ribonucleoprotein</keyword>
<keyword evidence="7" id="KW-0539">Nucleus</keyword>
<evidence type="ECO:0000256" key="7">
    <source>
        <dbReference type="ARBA" id="ARBA00023242"/>
    </source>
</evidence>
<keyword evidence="4" id="KW-0747">Spliceosome</keyword>
<proteinExistence type="inferred from homology"/>
<dbReference type="EMBL" id="JYDS01000192">
    <property type="protein sequence ID" value="KRZ21826.1"/>
    <property type="molecule type" value="Genomic_DNA"/>
</dbReference>
<comment type="subcellular location">
    <subcellularLocation>
        <location evidence="1">Nucleus</location>
    </subcellularLocation>
</comment>
<dbReference type="InterPro" id="IPR007853">
    <property type="entry name" value="Znf_DNL-typ"/>
</dbReference>
<dbReference type="AlphaFoldDB" id="A0A0V1IGM6"/>
<dbReference type="GO" id="GO:0005688">
    <property type="term" value="C:U6 snRNP"/>
    <property type="evidence" value="ECO:0007669"/>
    <property type="project" value="TreeGrafter"/>
</dbReference>
<dbReference type="GO" id="GO:0046540">
    <property type="term" value="C:U4/U6 x U5 tri-snRNP complex"/>
    <property type="evidence" value="ECO:0007669"/>
    <property type="project" value="TreeGrafter"/>
</dbReference>
<dbReference type="GO" id="GO:1990726">
    <property type="term" value="C:Lsm1-7-Pat1 complex"/>
    <property type="evidence" value="ECO:0007669"/>
    <property type="project" value="TreeGrafter"/>
</dbReference>
<dbReference type="SMART" id="SM00651">
    <property type="entry name" value="Sm"/>
    <property type="match status" value="1"/>
</dbReference>
<gene>
    <name evidence="15" type="primary">Lsm2</name>
    <name evidence="15" type="ORF">T4B_14150</name>
</gene>
<dbReference type="Proteomes" id="UP000054805">
    <property type="component" value="Unassembled WGS sequence"/>
</dbReference>
<keyword evidence="5" id="KW-0694">RNA-binding</keyword>
<reference evidence="15 16" key="1">
    <citation type="submission" date="2015-01" db="EMBL/GenBank/DDBJ databases">
        <title>Evolution of Trichinella species and genotypes.</title>
        <authorList>
            <person name="Korhonen P.K."/>
            <person name="Edoardo P."/>
            <person name="Giuseppe L.R."/>
            <person name="Gasser R.B."/>
        </authorList>
    </citation>
    <scope>NUCLEOTIDE SEQUENCE [LARGE SCALE GENOMIC DNA]</scope>
    <source>
        <strain evidence="15">ISS588</strain>
    </source>
</reference>
<evidence type="ECO:0000313" key="15">
    <source>
        <dbReference type="EMBL" id="KRZ21826.1"/>
    </source>
</evidence>
<dbReference type="PROSITE" id="PS52002">
    <property type="entry name" value="SM"/>
    <property type="match status" value="1"/>
</dbReference>
<evidence type="ECO:0000256" key="12">
    <source>
        <dbReference type="PROSITE-ProRule" id="PRU00834"/>
    </source>
</evidence>
<dbReference type="PANTHER" id="PTHR13829">
    <property type="entry name" value="SNRNP CORE PROTEIN FAMILY MEMBER"/>
    <property type="match status" value="1"/>
</dbReference>
<dbReference type="InterPro" id="IPR010920">
    <property type="entry name" value="LSM_dom_sf"/>
</dbReference>
<sequence length="273" mass="31047">MLFFSFFKSLIGKEVVVELKNDLSITGNLHSVDQYLNLRLNDVSISDPEKYPHLVSVKNCFIRGSVVRYVHLPADEVDTQLLQDATRKEHIEFQCDFSHCHTSYVAVGMITRSACRLISASSSKSCPKFIHLPTVKPFHPTCINLRIVWPVQLSFVRQCSSVKCVPNSALENTTCTTPDVVDNFHGEKFLLVYTCRRCGTRESKFISKISYQSGVVLVQCSGCNNYHIIADNLKWFSDLNGKKNIEQILAEKGEEVRKISLFEFVDNFSNEKH</sequence>
<keyword evidence="6" id="KW-0508">mRNA splicing</keyword>
<evidence type="ECO:0000256" key="3">
    <source>
        <dbReference type="ARBA" id="ARBA00022664"/>
    </source>
</evidence>
<evidence type="ECO:0000256" key="11">
    <source>
        <dbReference type="ARBA" id="ARBA00083963"/>
    </source>
</evidence>
<dbReference type="InterPro" id="IPR047575">
    <property type="entry name" value="Sm"/>
</dbReference>
<dbReference type="GO" id="GO:0008270">
    <property type="term" value="F:zinc ion binding"/>
    <property type="evidence" value="ECO:0007669"/>
    <property type="project" value="UniProtKB-KW"/>
</dbReference>
<accession>A0A0V1IGM6</accession>
<keyword evidence="16" id="KW-1185">Reference proteome</keyword>
<dbReference type="FunFam" id="2.30.30.100:FF:000009">
    <property type="entry name" value="U6 snRNA-associated Sm-like protein LSm2"/>
    <property type="match status" value="1"/>
</dbReference>
<dbReference type="Pfam" id="PF05180">
    <property type="entry name" value="zf-DNL"/>
    <property type="match status" value="1"/>
</dbReference>
<feature type="domain" description="DNL-type" evidence="13">
    <location>
        <begin position="184"/>
        <end position="273"/>
    </location>
</feature>
<dbReference type="GO" id="GO:0071011">
    <property type="term" value="C:precatalytic spliceosome"/>
    <property type="evidence" value="ECO:0007669"/>
    <property type="project" value="TreeGrafter"/>
</dbReference>
<evidence type="ECO:0000313" key="16">
    <source>
        <dbReference type="Proteomes" id="UP000054805"/>
    </source>
</evidence>
<dbReference type="GO" id="GO:0071013">
    <property type="term" value="C:catalytic step 2 spliceosome"/>
    <property type="evidence" value="ECO:0007669"/>
    <property type="project" value="TreeGrafter"/>
</dbReference>
<dbReference type="GO" id="GO:0000932">
    <property type="term" value="C:P-body"/>
    <property type="evidence" value="ECO:0007669"/>
    <property type="project" value="TreeGrafter"/>
</dbReference>
<evidence type="ECO:0000256" key="4">
    <source>
        <dbReference type="ARBA" id="ARBA00022728"/>
    </source>
</evidence>
<feature type="domain" description="Sm" evidence="14">
    <location>
        <begin position="2"/>
        <end position="76"/>
    </location>
</feature>